<accession>A0A5Q0UEI9</accession>
<sequence length="114" mass="13194">MDSVWSRLEALFYDREELEGLERLEEVLQSKNVDCFSIRGDVTEVNIDRDYISKNLESYDVEEIVYVEKPLGRWEIQIDYDGGSDIVTSSRAACAHNKGAEEGEWRYKVSQLPP</sequence>
<evidence type="ECO:0000313" key="1">
    <source>
        <dbReference type="EMBL" id="QGA79972.1"/>
    </source>
</evidence>
<evidence type="ECO:0000313" key="2">
    <source>
        <dbReference type="Proteomes" id="UP000377803"/>
    </source>
</evidence>
<dbReference type="GeneID" id="42364444"/>
<dbReference type="KEGG" id="ncon:LC1Nh_0064"/>
<keyword evidence="2" id="KW-1185">Reference proteome</keyword>
<dbReference type="RefSeq" id="WP_153549710.1">
    <property type="nucleotide sequence ID" value="NZ_CP040089.1"/>
</dbReference>
<dbReference type="Proteomes" id="UP000377803">
    <property type="component" value="Chromosome"/>
</dbReference>
<gene>
    <name evidence="1" type="ORF">LC1Nh_0064</name>
</gene>
<dbReference type="EMBL" id="CP040089">
    <property type="protein sequence ID" value="QGA79972.1"/>
    <property type="molecule type" value="Genomic_DNA"/>
</dbReference>
<protein>
    <submittedName>
        <fullName evidence="1">Uncharacterized protein</fullName>
    </submittedName>
</protein>
<name>A0A5Q0UEI9_9ARCH</name>
<reference evidence="2" key="1">
    <citation type="submission" date="2019-05" db="EMBL/GenBank/DDBJ databases">
        <title>Candidatus Nanohalobium constans, a novel model system to study the DPANN nano-sized archaea: genomic and physiological characterization of a nanoarchaeon co-cultured with its chitinotrophic host.</title>
        <authorList>
            <person name="La Cono V."/>
            <person name="Arcadi E."/>
            <person name="Crisafi F."/>
            <person name="Denaro R."/>
            <person name="La Spada G."/>
            <person name="Messina E."/>
            <person name="Smedile F."/>
            <person name="Toshchakov S.V."/>
            <person name="Shevchenko M.A."/>
            <person name="Golyshin P.N."/>
            <person name="Golyshina O.V."/>
            <person name="Ferrer M."/>
            <person name="Rohde M."/>
            <person name="Mushegian A."/>
            <person name="Sorokin D.Y."/>
            <person name="Giuliano L."/>
            <person name="Yakimov M.M."/>
        </authorList>
    </citation>
    <scope>NUCLEOTIDE SEQUENCE [LARGE SCALE GENOMIC DNA]</scope>
    <source>
        <strain evidence="2">LC1Nh</strain>
    </source>
</reference>
<dbReference type="AlphaFoldDB" id="A0A5Q0UEI9"/>
<organism evidence="1 2">
    <name type="scientific">Candidatus Nanohalobium constans</name>
    <dbReference type="NCBI Taxonomy" id="2565781"/>
    <lineage>
        <taxon>Archaea</taxon>
        <taxon>Candidatus Nanohalarchaeota</taxon>
        <taxon>Candidatus Nanohalobia</taxon>
        <taxon>Candidatus Nanohalobiales</taxon>
        <taxon>Candidatus Nanohalobiaceae</taxon>
        <taxon>Candidatus Nanohalobium</taxon>
    </lineage>
</organism>
<proteinExistence type="predicted"/>